<protein>
    <submittedName>
        <fullName evidence="2">Uncharacterized protein</fullName>
    </submittedName>
</protein>
<accession>A0A132NNS5</accession>
<organism evidence="2 3">
    <name type="scientific">Giardia duodenalis assemblage B</name>
    <dbReference type="NCBI Taxonomy" id="1394984"/>
    <lineage>
        <taxon>Eukaryota</taxon>
        <taxon>Metamonada</taxon>
        <taxon>Diplomonadida</taxon>
        <taxon>Hexamitidae</taxon>
        <taxon>Giardiinae</taxon>
        <taxon>Giardia</taxon>
    </lineage>
</organism>
<proteinExistence type="predicted"/>
<evidence type="ECO:0000256" key="1">
    <source>
        <dbReference type="SAM" id="Phobius"/>
    </source>
</evidence>
<feature type="transmembrane region" description="Helical" evidence="1">
    <location>
        <begin position="412"/>
        <end position="431"/>
    </location>
</feature>
<dbReference type="EMBL" id="JXTI01000159">
    <property type="protein sequence ID" value="KWX11737.1"/>
    <property type="molecule type" value="Genomic_DNA"/>
</dbReference>
<comment type="caution">
    <text evidence="2">The sequence shown here is derived from an EMBL/GenBank/DDBJ whole genome shotgun (WGS) entry which is preliminary data.</text>
</comment>
<evidence type="ECO:0000313" key="2">
    <source>
        <dbReference type="EMBL" id="KWX11737.1"/>
    </source>
</evidence>
<dbReference type="OrthoDB" id="10257459at2759"/>
<sequence length="479" mass="53715">MNNQSFRTSTCSLLCMLSGSSSSVASILSRPIDEWHLVRILNTFASIAEAIGYREFPIPRAEIQHVLNHLVRTIKEPSNDNYSRTTLLVLVSLLSVLLLASRSVISPLNLQTVGLEDCVFVAMTKIKLIRSNPYVLGLIFLLRLHTAFVHRQEQGLLVASLASSHGSDEIESAIDDNDLVSIVDLLSVIISRIADIKRTDFCSSPDDEHFIWLAFCAFHRYSSRLAETILGYIHIQDTWPGFDLDSISTEKVHCSSSFQGSLLSSSFLPNKNLLLMASMCTDTSGDLLNTEDIVFPAAPCRIDQNCSNAPSANDASYIMFLIEAYFLLFPDKSIYIADILCYTPYLPQSFISPIMGLLAPPVLTELSFDLQITNRNRCILGLIFINAVLAQTVSAYQYAITARCLLKQMKFSWIRAYIPLSAISSNVYFFGARSKVFQITILEDNEYINEVRLLLTSQPYVSESPRDRSQRNNVRRSKK</sequence>
<keyword evidence="1" id="KW-1133">Transmembrane helix</keyword>
<feature type="transmembrane region" description="Helical" evidence="1">
    <location>
        <begin position="378"/>
        <end position="400"/>
    </location>
</feature>
<evidence type="ECO:0000313" key="3">
    <source>
        <dbReference type="Proteomes" id="UP000070089"/>
    </source>
</evidence>
<dbReference type="Proteomes" id="UP000070089">
    <property type="component" value="Unassembled WGS sequence"/>
</dbReference>
<gene>
    <name evidence="2" type="ORF">QR46_4296</name>
</gene>
<reference evidence="2 3" key="1">
    <citation type="journal article" date="2015" name="Mol. Biochem. Parasitol.">
        <title>Identification of polymorphic genes for use in assemblage B genotyping assays through comparative genomics of multiple assemblage B Giardia duodenalis isolates.</title>
        <authorList>
            <person name="Wielinga C."/>
            <person name="Thompson R.C."/>
            <person name="Monis P."/>
            <person name="Ryan U."/>
        </authorList>
    </citation>
    <scope>NUCLEOTIDE SEQUENCE [LARGE SCALE GENOMIC DNA]</scope>
    <source>
        <strain evidence="2 3">BAH15c1</strain>
    </source>
</reference>
<dbReference type="VEuPathDB" id="GiardiaDB:QR46_4296"/>
<keyword evidence="1" id="KW-0472">Membrane</keyword>
<dbReference type="AlphaFoldDB" id="A0A132NNS5"/>
<name>A0A132NNS5_GIAIN</name>
<keyword evidence="1" id="KW-0812">Transmembrane</keyword>